<dbReference type="AlphaFoldDB" id="A0A1I0FCE4"/>
<dbReference type="EMBL" id="FOIC01000008">
    <property type="protein sequence ID" value="SET54872.1"/>
    <property type="molecule type" value="Genomic_DNA"/>
</dbReference>
<organism evidence="1 2">
    <name type="scientific">Natrinema hispanicum</name>
    <dbReference type="NCBI Taxonomy" id="392421"/>
    <lineage>
        <taxon>Archaea</taxon>
        <taxon>Methanobacteriati</taxon>
        <taxon>Methanobacteriota</taxon>
        <taxon>Stenosarchaea group</taxon>
        <taxon>Halobacteria</taxon>
        <taxon>Halobacteriales</taxon>
        <taxon>Natrialbaceae</taxon>
        <taxon>Natrinema</taxon>
    </lineage>
</organism>
<gene>
    <name evidence="1" type="ORF">SAMN04488694_10854</name>
</gene>
<protein>
    <submittedName>
        <fullName evidence="1">Uncharacterized protein</fullName>
    </submittedName>
</protein>
<dbReference type="STRING" id="392421.SAMN04488694_10854"/>
<dbReference type="RefSeq" id="WP_139246206.1">
    <property type="nucleotide sequence ID" value="NZ_FOIC01000008.1"/>
</dbReference>
<evidence type="ECO:0000313" key="1">
    <source>
        <dbReference type="EMBL" id="SET54872.1"/>
    </source>
</evidence>
<evidence type="ECO:0000313" key="2">
    <source>
        <dbReference type="Proteomes" id="UP000199320"/>
    </source>
</evidence>
<reference evidence="2" key="1">
    <citation type="submission" date="2016-10" db="EMBL/GenBank/DDBJ databases">
        <authorList>
            <person name="Varghese N."/>
            <person name="Submissions S."/>
        </authorList>
    </citation>
    <scope>NUCLEOTIDE SEQUENCE [LARGE SCALE GENOMIC DNA]</scope>
    <source>
        <strain evidence="2">CDM_6</strain>
    </source>
</reference>
<dbReference type="OrthoDB" id="194758at2157"/>
<dbReference type="Proteomes" id="UP000199320">
    <property type="component" value="Unassembled WGS sequence"/>
</dbReference>
<accession>A0A1I0FCE4</accession>
<keyword evidence="2" id="KW-1185">Reference proteome</keyword>
<sequence length="216" mass="25064">MFIAKRNDINHIYTGKEIQTLISQSHYPTLEYNFSCPICNREVEYNGLSTKYLLDFFVHKDGTPDCFAAESISGGHQIVAEITVKALHNRINELTGEPVEINVEKWIGTQPNFVIADVKITNPVQIAAEIYHKASKLALYRRLRRMFSNGYRTYLIFHTGGRHDVDRVEQYIQRIAPLKVGRFNPETLELTLGDLFTEEQVKLSRYNRELLPRYVR</sequence>
<proteinExistence type="predicted"/>
<name>A0A1I0FCE4_9EURY</name>